<protein>
    <submittedName>
        <fullName evidence="1">Uncharacterized protein</fullName>
    </submittedName>
</protein>
<name>A0A5B7A1B0_DAVIN</name>
<dbReference type="Pfam" id="PF14299">
    <property type="entry name" value="PP2"/>
    <property type="match status" value="1"/>
</dbReference>
<dbReference type="AlphaFoldDB" id="A0A5B7A1B0"/>
<dbReference type="InterPro" id="IPR052147">
    <property type="entry name" value="PP2-like/Lectin"/>
</dbReference>
<evidence type="ECO:0000313" key="1">
    <source>
        <dbReference type="EMBL" id="MPA49496.1"/>
    </source>
</evidence>
<organism evidence="1">
    <name type="scientific">Davidia involucrata</name>
    <name type="common">Dove tree</name>
    <dbReference type="NCBI Taxonomy" id="16924"/>
    <lineage>
        <taxon>Eukaryota</taxon>
        <taxon>Viridiplantae</taxon>
        <taxon>Streptophyta</taxon>
        <taxon>Embryophyta</taxon>
        <taxon>Tracheophyta</taxon>
        <taxon>Spermatophyta</taxon>
        <taxon>Magnoliopsida</taxon>
        <taxon>eudicotyledons</taxon>
        <taxon>Gunneridae</taxon>
        <taxon>Pentapetalae</taxon>
        <taxon>asterids</taxon>
        <taxon>Cornales</taxon>
        <taxon>Nyssaceae</taxon>
        <taxon>Davidia</taxon>
    </lineage>
</organism>
<dbReference type="EMBL" id="GHES01018937">
    <property type="protein sequence ID" value="MPA49496.1"/>
    <property type="molecule type" value="Transcribed_RNA"/>
</dbReference>
<accession>A0A5B7A1B0</accession>
<proteinExistence type="predicted"/>
<dbReference type="PANTHER" id="PTHR48478:SF1">
    <property type="entry name" value="LECTIN-LIKE"/>
    <property type="match status" value="1"/>
</dbReference>
<dbReference type="GO" id="GO:0030246">
    <property type="term" value="F:carbohydrate binding"/>
    <property type="evidence" value="ECO:0007669"/>
    <property type="project" value="InterPro"/>
</dbReference>
<dbReference type="InterPro" id="IPR025886">
    <property type="entry name" value="PP2-like"/>
</dbReference>
<gene>
    <name evidence="1" type="ORF">Din_018937</name>
</gene>
<dbReference type="PANTHER" id="PTHR48478">
    <property type="entry name" value="LECTIN-LIKE"/>
    <property type="match status" value="1"/>
</dbReference>
<sequence length="167" mass="18706">MSTSGTSQNAESTEDIQIKPDKLTIVWSRDTRYWRMPPENSDSPAELLQVRWLQVISSTDTNKLTAGKKYKIGFNVALTSDAFGWGPDSNILVMAKIGDQRPIKKVNLLEGDRQRNVRFDIPANLCIEAPPDASSSQEQLLFQLIGIRGGWKGGLKIYHAFITEVKQ</sequence>
<reference evidence="1" key="1">
    <citation type="submission" date="2019-08" db="EMBL/GenBank/DDBJ databases">
        <title>Reference gene set and small RNA set construction with multiple tissues from Davidia involucrata Baill.</title>
        <authorList>
            <person name="Yang H."/>
            <person name="Zhou C."/>
            <person name="Li G."/>
            <person name="Wang J."/>
            <person name="Gao P."/>
            <person name="Wang M."/>
            <person name="Wang R."/>
            <person name="Zhao Y."/>
        </authorList>
    </citation>
    <scope>NUCLEOTIDE SEQUENCE</scope>
    <source>
        <tissue evidence="1">Mixed with DoveR01_LX</tissue>
    </source>
</reference>